<name>A0A0W0VRT4_9GAMM</name>
<dbReference type="AlphaFoldDB" id="A0A0W0VRT4"/>
<dbReference type="GO" id="GO:0016779">
    <property type="term" value="F:nucleotidyltransferase activity"/>
    <property type="evidence" value="ECO:0007669"/>
    <property type="project" value="InterPro"/>
</dbReference>
<dbReference type="InterPro" id="IPR036390">
    <property type="entry name" value="WH_DNA-bd_sf"/>
</dbReference>
<dbReference type="PATRIC" id="fig|45067.4.peg.1055"/>
<dbReference type="InterPro" id="IPR011991">
    <property type="entry name" value="ArsR-like_HTH"/>
</dbReference>
<protein>
    <submittedName>
        <fullName evidence="2">Nucleotidyltransferase domain protein</fullName>
    </submittedName>
</protein>
<feature type="domain" description="Polymerase nucleotidyl transferase" evidence="1">
    <location>
        <begin position="104"/>
        <end position="136"/>
    </location>
</feature>
<dbReference type="RefSeq" id="WP_028373469.1">
    <property type="nucleotide sequence ID" value="NZ_CAAAJD010000016.1"/>
</dbReference>
<gene>
    <name evidence="2" type="ORF">Llan_1009</name>
</gene>
<dbReference type="Pfam" id="PF01909">
    <property type="entry name" value="NTP_transf_2"/>
    <property type="match status" value="1"/>
</dbReference>
<dbReference type="SUPFAM" id="SSF81301">
    <property type="entry name" value="Nucleotidyltransferase"/>
    <property type="match status" value="1"/>
</dbReference>
<dbReference type="InterPro" id="IPR043519">
    <property type="entry name" value="NT_sf"/>
</dbReference>
<dbReference type="Proteomes" id="UP000054869">
    <property type="component" value="Unassembled WGS sequence"/>
</dbReference>
<dbReference type="InterPro" id="IPR036388">
    <property type="entry name" value="WH-like_DNA-bd_sf"/>
</dbReference>
<dbReference type="STRING" id="45067.Llan_1009"/>
<organism evidence="2 3">
    <name type="scientific">Legionella lansingensis</name>
    <dbReference type="NCBI Taxonomy" id="45067"/>
    <lineage>
        <taxon>Bacteria</taxon>
        <taxon>Pseudomonadati</taxon>
        <taxon>Pseudomonadota</taxon>
        <taxon>Gammaproteobacteria</taxon>
        <taxon>Legionellales</taxon>
        <taxon>Legionellaceae</taxon>
        <taxon>Legionella</taxon>
    </lineage>
</organism>
<dbReference type="SUPFAM" id="SSF46785">
    <property type="entry name" value="Winged helix' DNA-binding domain"/>
    <property type="match status" value="1"/>
</dbReference>
<dbReference type="Gene3D" id="1.10.10.10">
    <property type="entry name" value="Winged helix-like DNA-binding domain superfamily/Winged helix DNA-binding domain"/>
    <property type="match status" value="1"/>
</dbReference>
<dbReference type="GO" id="GO:0006355">
    <property type="term" value="P:regulation of DNA-templated transcription"/>
    <property type="evidence" value="ECO:0007669"/>
    <property type="project" value="UniProtKB-ARBA"/>
</dbReference>
<evidence type="ECO:0000259" key="1">
    <source>
        <dbReference type="Pfam" id="PF01909"/>
    </source>
</evidence>
<dbReference type="OrthoDB" id="8223306at2"/>
<dbReference type="CDD" id="cd00090">
    <property type="entry name" value="HTH_ARSR"/>
    <property type="match status" value="1"/>
</dbReference>
<keyword evidence="3" id="KW-1185">Reference proteome</keyword>
<evidence type="ECO:0000313" key="3">
    <source>
        <dbReference type="Proteomes" id="UP000054869"/>
    </source>
</evidence>
<accession>A0A0W0VRT4</accession>
<keyword evidence="2" id="KW-0808">Transferase</keyword>
<reference evidence="2 3" key="1">
    <citation type="submission" date="2015-11" db="EMBL/GenBank/DDBJ databases">
        <title>Genomic analysis of 38 Legionella species identifies large and diverse effector repertoires.</title>
        <authorList>
            <person name="Burstein D."/>
            <person name="Amaro F."/>
            <person name="Zusman T."/>
            <person name="Lifshitz Z."/>
            <person name="Cohen O."/>
            <person name="Gilbert J.A."/>
            <person name="Pupko T."/>
            <person name="Shuman H.A."/>
            <person name="Segal G."/>
        </authorList>
    </citation>
    <scope>NUCLEOTIDE SEQUENCE [LARGE SCALE GENOMIC DNA]</scope>
    <source>
        <strain evidence="2 3">ATCC 49751</strain>
    </source>
</reference>
<dbReference type="InterPro" id="IPR002934">
    <property type="entry name" value="Polymerase_NTP_transf_dom"/>
</dbReference>
<sequence>MVNTSVLFSEYRRRVLGLLLLHPENRYHVREIARLTSTTAGTLHRELSKLAKAQVLIREVSGNQVYYQANRNFPIFNELASILKKTSGLVDILADALAPLIEKIEVAFVFGSVARGTENLGSDIDVLIIGNVGFAEVVAALYPAQTSLGREINPKIYSQTQWKKCLSDQDVFIQEIMNSPKLFVIGEFDDIR</sequence>
<evidence type="ECO:0000313" key="2">
    <source>
        <dbReference type="EMBL" id="KTD22892.1"/>
    </source>
</evidence>
<dbReference type="CDD" id="cd05403">
    <property type="entry name" value="NT_KNTase_like"/>
    <property type="match status" value="1"/>
</dbReference>
<dbReference type="eggNOG" id="COG1708">
    <property type="taxonomic scope" value="Bacteria"/>
</dbReference>
<proteinExistence type="predicted"/>
<dbReference type="EMBL" id="LNYI01000020">
    <property type="protein sequence ID" value="KTD22892.1"/>
    <property type="molecule type" value="Genomic_DNA"/>
</dbReference>
<comment type="caution">
    <text evidence="2">The sequence shown here is derived from an EMBL/GenBank/DDBJ whole genome shotgun (WGS) entry which is preliminary data.</text>
</comment>
<dbReference type="Gene3D" id="3.30.460.10">
    <property type="entry name" value="Beta Polymerase, domain 2"/>
    <property type="match status" value="1"/>
</dbReference>